<dbReference type="Proteomes" id="UP001194580">
    <property type="component" value="Unassembled WGS sequence"/>
</dbReference>
<reference evidence="1" key="1">
    <citation type="journal article" date="2020" name="Fungal Divers.">
        <title>Resolving the Mortierellaceae phylogeny through synthesis of multi-gene phylogenetics and phylogenomics.</title>
        <authorList>
            <person name="Vandepol N."/>
            <person name="Liber J."/>
            <person name="Desiro A."/>
            <person name="Na H."/>
            <person name="Kennedy M."/>
            <person name="Barry K."/>
            <person name="Grigoriev I.V."/>
            <person name="Miller A.N."/>
            <person name="O'Donnell K."/>
            <person name="Stajich J.E."/>
            <person name="Bonito G."/>
        </authorList>
    </citation>
    <scope>NUCLEOTIDE SEQUENCE</scope>
    <source>
        <strain evidence="1">NRRL 28262</strain>
    </source>
</reference>
<dbReference type="EMBL" id="JAAAIL010000400">
    <property type="protein sequence ID" value="KAG0276134.1"/>
    <property type="molecule type" value="Genomic_DNA"/>
</dbReference>
<accession>A0AAD4H7L4</accession>
<evidence type="ECO:0008006" key="3">
    <source>
        <dbReference type="Google" id="ProtNLM"/>
    </source>
</evidence>
<dbReference type="AlphaFoldDB" id="A0AAD4H7L4"/>
<keyword evidence="2" id="KW-1185">Reference proteome</keyword>
<proteinExistence type="predicted"/>
<evidence type="ECO:0000313" key="1">
    <source>
        <dbReference type="EMBL" id="KAG0276134.1"/>
    </source>
</evidence>
<protein>
    <recommendedName>
        <fullName evidence="3">DDE Tnp4 domain-containing protein</fullName>
    </recommendedName>
</protein>
<comment type="caution">
    <text evidence="1">The sequence shown here is derived from an EMBL/GenBank/DDBJ whole genome shotgun (WGS) entry which is preliminary data.</text>
</comment>
<evidence type="ECO:0000313" key="2">
    <source>
        <dbReference type="Proteomes" id="UP001194580"/>
    </source>
</evidence>
<gene>
    <name evidence="1" type="ORF">BGZ95_007972</name>
</gene>
<organism evidence="1 2">
    <name type="scientific">Linnemannia exigua</name>
    <dbReference type="NCBI Taxonomy" id="604196"/>
    <lineage>
        <taxon>Eukaryota</taxon>
        <taxon>Fungi</taxon>
        <taxon>Fungi incertae sedis</taxon>
        <taxon>Mucoromycota</taxon>
        <taxon>Mortierellomycotina</taxon>
        <taxon>Mortierellomycetes</taxon>
        <taxon>Mortierellales</taxon>
        <taxon>Mortierellaceae</taxon>
        <taxon>Linnemannia</taxon>
    </lineage>
</organism>
<sequence>MPFKAIIRLTPEQLTKLARVLSRNIVFQKNNKEPSLEQIIIELKVTLFRLGVEGVPIDTVAFIFFGVSTGSVHNYTWRCIDALKALADRYIRWPDAVEKVRIKDYFLEHKGFPNCLGAVDGIFFPFSTAPTWETKVWNSRKFSYFGCFNDSYAYKRTHLHTHPGRFFQ</sequence>
<name>A0AAD4H7L4_9FUNG</name>
<feature type="non-terminal residue" evidence="1">
    <location>
        <position position="168"/>
    </location>
</feature>